<name>A0ABQ5D4K6_9ASTR</name>
<evidence type="ECO:0000313" key="2">
    <source>
        <dbReference type="Proteomes" id="UP001151760"/>
    </source>
</evidence>
<gene>
    <name evidence="1" type="ORF">Tco_0924664</name>
</gene>
<dbReference type="PANTHER" id="PTHR33223">
    <property type="entry name" value="CCHC-TYPE DOMAIN-CONTAINING PROTEIN"/>
    <property type="match status" value="1"/>
</dbReference>
<comment type="caution">
    <text evidence="1">The sequence shown here is derived from an EMBL/GenBank/DDBJ whole genome shotgun (WGS) entry which is preliminary data.</text>
</comment>
<dbReference type="PANTHER" id="PTHR33223:SF11">
    <property type="entry name" value="ELEMENT PROTEIN, PUTATIVE-RELATED"/>
    <property type="match status" value="1"/>
</dbReference>
<reference evidence="1" key="1">
    <citation type="journal article" date="2022" name="Int. J. Mol. Sci.">
        <title>Draft Genome of Tanacetum Coccineum: Genomic Comparison of Closely Related Tanacetum-Family Plants.</title>
        <authorList>
            <person name="Yamashiro T."/>
            <person name="Shiraishi A."/>
            <person name="Nakayama K."/>
            <person name="Satake H."/>
        </authorList>
    </citation>
    <scope>NUCLEOTIDE SEQUENCE</scope>
</reference>
<proteinExistence type="predicted"/>
<accession>A0ABQ5D4K6</accession>
<evidence type="ECO:0000313" key="1">
    <source>
        <dbReference type="EMBL" id="GJT34245.1"/>
    </source>
</evidence>
<keyword evidence="2" id="KW-1185">Reference proteome</keyword>
<protein>
    <recommendedName>
        <fullName evidence="3">Retrotransposon gag domain-containing protein</fullName>
    </recommendedName>
</protein>
<organism evidence="1 2">
    <name type="scientific">Tanacetum coccineum</name>
    <dbReference type="NCBI Taxonomy" id="301880"/>
    <lineage>
        <taxon>Eukaryota</taxon>
        <taxon>Viridiplantae</taxon>
        <taxon>Streptophyta</taxon>
        <taxon>Embryophyta</taxon>
        <taxon>Tracheophyta</taxon>
        <taxon>Spermatophyta</taxon>
        <taxon>Magnoliopsida</taxon>
        <taxon>eudicotyledons</taxon>
        <taxon>Gunneridae</taxon>
        <taxon>Pentapetalae</taxon>
        <taxon>asterids</taxon>
        <taxon>campanulids</taxon>
        <taxon>Asterales</taxon>
        <taxon>Asteraceae</taxon>
        <taxon>Asteroideae</taxon>
        <taxon>Anthemideae</taxon>
        <taxon>Anthemidinae</taxon>
        <taxon>Tanacetum</taxon>
    </lineage>
</organism>
<reference evidence="1" key="2">
    <citation type="submission" date="2022-01" db="EMBL/GenBank/DDBJ databases">
        <authorList>
            <person name="Yamashiro T."/>
            <person name="Shiraishi A."/>
            <person name="Satake H."/>
            <person name="Nakayama K."/>
        </authorList>
    </citation>
    <scope>NUCLEOTIDE SEQUENCE</scope>
</reference>
<dbReference type="EMBL" id="BQNB010014946">
    <property type="protein sequence ID" value="GJT34245.1"/>
    <property type="molecule type" value="Genomic_DNA"/>
</dbReference>
<evidence type="ECO:0008006" key="3">
    <source>
        <dbReference type="Google" id="ProtNLM"/>
    </source>
</evidence>
<sequence length="197" mass="22598">MNTRSSGQELTSPYLEPECFILRTKKKAKKRNPFIPVEDHVPRIKYPTFKNLYEAEVVYNPFLDLSFPMADDQPMWENNRAVAPTSTAAIIPVKLGDNFNVKGHHLSMIKDRQFDGRARADPLHQLKLFLSSLSGEAKVWYNELSPGVITTWEEMRQAFDLLRSCHRHGLGRGTIIQIFYHGLDDATQAILDAVWKL</sequence>
<dbReference type="Proteomes" id="UP001151760">
    <property type="component" value="Unassembled WGS sequence"/>
</dbReference>